<proteinExistence type="predicted"/>
<comment type="caution">
    <text evidence="3">The sequence shown here is derived from an EMBL/GenBank/DDBJ whole genome shotgun (WGS) entry which is preliminary data.</text>
</comment>
<evidence type="ECO:0000259" key="2">
    <source>
        <dbReference type="Pfam" id="PF12146"/>
    </source>
</evidence>
<feature type="domain" description="Serine aminopeptidase S33" evidence="2">
    <location>
        <begin position="78"/>
        <end position="186"/>
    </location>
</feature>
<evidence type="ECO:0000256" key="1">
    <source>
        <dbReference type="SAM" id="SignalP"/>
    </source>
</evidence>
<dbReference type="InterPro" id="IPR029058">
    <property type="entry name" value="AB_hydrolase_fold"/>
</dbReference>
<reference evidence="4" key="1">
    <citation type="journal article" date="2021" name="ISME J.">
        <title>Evolutionary origin and ecological implication of a unique nif island in free-living Bradyrhizobium lineages.</title>
        <authorList>
            <person name="Tao J."/>
        </authorList>
    </citation>
    <scope>NUCLEOTIDE SEQUENCE [LARGE SCALE GENOMIC DNA]</scope>
    <source>
        <strain evidence="4">SZCCT0434</strain>
    </source>
</reference>
<dbReference type="EMBL" id="JAFCJH010000014">
    <property type="protein sequence ID" value="MBR0796943.1"/>
    <property type="molecule type" value="Genomic_DNA"/>
</dbReference>
<dbReference type="Pfam" id="PF12146">
    <property type="entry name" value="Hydrolase_4"/>
    <property type="match status" value="1"/>
</dbReference>
<dbReference type="GO" id="GO:0016787">
    <property type="term" value="F:hydrolase activity"/>
    <property type="evidence" value="ECO:0007669"/>
    <property type="project" value="UniProtKB-KW"/>
</dbReference>
<dbReference type="InterPro" id="IPR022742">
    <property type="entry name" value="Hydrolase_4"/>
</dbReference>
<gene>
    <name evidence="3" type="ORF">JQ615_16245</name>
</gene>
<feature type="chain" id="PRO_5047172786" evidence="1">
    <location>
        <begin position="24"/>
        <end position="278"/>
    </location>
</feature>
<dbReference type="Gene3D" id="3.40.50.1820">
    <property type="entry name" value="alpha/beta hydrolase"/>
    <property type="match status" value="1"/>
</dbReference>
<accession>A0ABS5FJI2</accession>
<dbReference type="PANTHER" id="PTHR12277">
    <property type="entry name" value="ALPHA/BETA HYDROLASE DOMAIN-CONTAINING PROTEIN"/>
    <property type="match status" value="1"/>
</dbReference>
<name>A0ABS5FJI2_9BRAD</name>
<protein>
    <submittedName>
        <fullName evidence="3">Alpha/beta fold hydrolase</fullName>
    </submittedName>
</protein>
<evidence type="ECO:0000313" key="3">
    <source>
        <dbReference type="EMBL" id="MBR0796943.1"/>
    </source>
</evidence>
<keyword evidence="3" id="KW-0378">Hydrolase</keyword>
<keyword evidence="4" id="KW-1185">Reference proteome</keyword>
<sequence length="278" mass="29579">MRRSLSALILCVAVTTLPVMALAGDGPWSSFEKGTLNPGELSQATPADVGLPFERVSIPSGDRKLDGFMVRADASCQPALALLIFHGRNETVADWIAVQKYLHDKCVSSLVFDYSGHGKSSPPGTIDNMNADGVAALDAFLKLFPATGRRCLLSHSLGGGPMLYAATHGAAKPDCAIAASPFSSLRDIAIRGGAPEQAILKLPDVWNNVDAARSLSIPLLWVHSRSDKTIPFDLGQKVYDAKEGAKTSDAIDGFDHNAIYKEMPDAIWSSIIAFATAK</sequence>
<feature type="signal peptide" evidence="1">
    <location>
        <begin position="1"/>
        <end position="23"/>
    </location>
</feature>
<dbReference type="Proteomes" id="UP001315278">
    <property type="component" value="Unassembled WGS sequence"/>
</dbReference>
<dbReference type="RefSeq" id="WP_212493083.1">
    <property type="nucleotide sequence ID" value="NZ_JAFCJH010000014.1"/>
</dbReference>
<keyword evidence="1" id="KW-0732">Signal</keyword>
<organism evidence="3 4">
    <name type="scientific">Bradyrhizobium jicamae</name>
    <dbReference type="NCBI Taxonomy" id="280332"/>
    <lineage>
        <taxon>Bacteria</taxon>
        <taxon>Pseudomonadati</taxon>
        <taxon>Pseudomonadota</taxon>
        <taxon>Alphaproteobacteria</taxon>
        <taxon>Hyphomicrobiales</taxon>
        <taxon>Nitrobacteraceae</taxon>
        <taxon>Bradyrhizobium</taxon>
    </lineage>
</organism>
<evidence type="ECO:0000313" key="4">
    <source>
        <dbReference type="Proteomes" id="UP001315278"/>
    </source>
</evidence>
<dbReference type="SUPFAM" id="SSF53474">
    <property type="entry name" value="alpha/beta-Hydrolases"/>
    <property type="match status" value="1"/>
</dbReference>